<dbReference type="AlphaFoldDB" id="F7A5B4"/>
<dbReference type="HOGENOM" id="CLU_1124201_0_0_1"/>
<dbReference type="GeneID" id="113474772"/>
<reference evidence="1" key="4">
    <citation type="submission" date="2025-09" db="UniProtKB">
        <authorList>
            <consortium name="Ensembl"/>
        </authorList>
    </citation>
    <scope>IDENTIFICATION</scope>
</reference>
<keyword evidence="2" id="KW-1185">Reference proteome</keyword>
<organism evidence="1 2">
    <name type="scientific">Ciona intestinalis</name>
    <name type="common">Transparent sea squirt</name>
    <name type="synonym">Ascidia intestinalis</name>
    <dbReference type="NCBI Taxonomy" id="7719"/>
    <lineage>
        <taxon>Eukaryota</taxon>
        <taxon>Metazoa</taxon>
        <taxon>Chordata</taxon>
        <taxon>Tunicata</taxon>
        <taxon>Ascidiacea</taxon>
        <taxon>Phlebobranchia</taxon>
        <taxon>Cionidae</taxon>
        <taxon>Ciona</taxon>
    </lineage>
</organism>
<dbReference type="EMBL" id="EAAA01001000">
    <property type="status" value="NOT_ANNOTATED_CDS"/>
    <property type="molecule type" value="Genomic_DNA"/>
</dbReference>
<protein>
    <submittedName>
        <fullName evidence="1">Uncharacterized LOC113474772</fullName>
    </submittedName>
</protein>
<evidence type="ECO:0000313" key="2">
    <source>
        <dbReference type="Proteomes" id="UP000008144"/>
    </source>
</evidence>
<dbReference type="RefSeq" id="XP_026692966.1">
    <property type="nucleotide sequence ID" value="XM_026837165.1"/>
</dbReference>
<dbReference type="InParanoid" id="F7A5B4"/>
<dbReference type="Ensembl" id="ENSCINT00000008108.2">
    <property type="protein sequence ID" value="ENSCINP00000008108.2"/>
    <property type="gene ID" value="ENSCING00000003928.2"/>
</dbReference>
<dbReference type="OrthoDB" id="191061at2759"/>
<proteinExistence type="predicted"/>
<reference evidence="2" key="1">
    <citation type="journal article" date="2002" name="Science">
        <title>The draft genome of Ciona intestinalis: insights into chordate and vertebrate origins.</title>
        <authorList>
            <person name="Dehal P."/>
            <person name="Satou Y."/>
            <person name="Campbell R.K."/>
            <person name="Chapman J."/>
            <person name="Degnan B."/>
            <person name="De Tomaso A."/>
            <person name="Davidson B."/>
            <person name="Di Gregorio A."/>
            <person name="Gelpke M."/>
            <person name="Goodstein D.M."/>
            <person name="Harafuji N."/>
            <person name="Hastings K.E."/>
            <person name="Ho I."/>
            <person name="Hotta K."/>
            <person name="Huang W."/>
            <person name="Kawashima T."/>
            <person name="Lemaire P."/>
            <person name="Martinez D."/>
            <person name="Meinertzhagen I.A."/>
            <person name="Necula S."/>
            <person name="Nonaka M."/>
            <person name="Putnam N."/>
            <person name="Rash S."/>
            <person name="Saiga H."/>
            <person name="Satake M."/>
            <person name="Terry A."/>
            <person name="Yamada L."/>
            <person name="Wang H.G."/>
            <person name="Awazu S."/>
            <person name="Azumi K."/>
            <person name="Boore J."/>
            <person name="Branno M."/>
            <person name="Chin-Bow S."/>
            <person name="DeSantis R."/>
            <person name="Doyle S."/>
            <person name="Francino P."/>
            <person name="Keys D.N."/>
            <person name="Haga S."/>
            <person name="Hayashi H."/>
            <person name="Hino K."/>
            <person name="Imai K.S."/>
            <person name="Inaba K."/>
            <person name="Kano S."/>
            <person name="Kobayashi K."/>
            <person name="Kobayashi M."/>
            <person name="Lee B.I."/>
            <person name="Makabe K.W."/>
            <person name="Manohar C."/>
            <person name="Matassi G."/>
            <person name="Medina M."/>
            <person name="Mochizuki Y."/>
            <person name="Mount S."/>
            <person name="Morishita T."/>
            <person name="Miura S."/>
            <person name="Nakayama A."/>
            <person name="Nishizaka S."/>
            <person name="Nomoto H."/>
            <person name="Ohta F."/>
            <person name="Oishi K."/>
            <person name="Rigoutsos I."/>
            <person name="Sano M."/>
            <person name="Sasaki A."/>
            <person name="Sasakura Y."/>
            <person name="Shoguchi E."/>
            <person name="Shin-i T."/>
            <person name="Spagnuolo A."/>
            <person name="Stainier D."/>
            <person name="Suzuki M.M."/>
            <person name="Tassy O."/>
            <person name="Takatori N."/>
            <person name="Tokuoka M."/>
            <person name="Yagi K."/>
            <person name="Yoshizaki F."/>
            <person name="Wada S."/>
            <person name="Zhang C."/>
            <person name="Hyatt P.D."/>
            <person name="Larimer F."/>
            <person name="Detter C."/>
            <person name="Doggett N."/>
            <person name="Glavina T."/>
            <person name="Hawkins T."/>
            <person name="Richardson P."/>
            <person name="Lucas S."/>
            <person name="Kohara Y."/>
            <person name="Levine M."/>
            <person name="Satoh N."/>
            <person name="Rokhsar D.S."/>
        </authorList>
    </citation>
    <scope>NUCLEOTIDE SEQUENCE [LARGE SCALE GENOMIC DNA]</scope>
</reference>
<name>F7A5B4_CIOIN</name>
<sequence>MLCDVMSSENERKTYFKTVLRLKSTNRRHGNMPRYQQRDWKVEPRSIFDFDPLEEGIESRSLSHLHMNAPKTVYEGYGQRDLVHWCVPKVKGIEAKPAISWVHGGITRQSNADRLAEASSKFARSGVRVNGVDINQLLAEKDLAAQNNTQVPARSGVRVNGVDINQLLAERDAAAQMENNTKLQQALQAENREEVLLTPDFVFLPPALPPMIAPSVYTPAPYKPTMAPIPQPLYKNFNRCAKPFSKH</sequence>
<dbReference type="KEGG" id="cin:113474772"/>
<reference evidence="1" key="3">
    <citation type="submission" date="2025-08" db="UniProtKB">
        <authorList>
            <consortium name="Ensembl"/>
        </authorList>
    </citation>
    <scope>IDENTIFICATION</scope>
</reference>
<gene>
    <name evidence="1" type="primary">LOC113474772</name>
</gene>
<dbReference type="Proteomes" id="UP000008144">
    <property type="component" value="Chromosome 12"/>
</dbReference>
<evidence type="ECO:0000313" key="1">
    <source>
        <dbReference type="Ensembl" id="ENSCINP00000008108.2"/>
    </source>
</evidence>
<reference evidence="1" key="2">
    <citation type="journal article" date="2008" name="Genome Biol.">
        <title>Improved genome assembly and evidence-based global gene model set for the chordate Ciona intestinalis: new insight into intron and operon populations.</title>
        <authorList>
            <person name="Satou Y."/>
            <person name="Mineta K."/>
            <person name="Ogasawara M."/>
            <person name="Sasakura Y."/>
            <person name="Shoguchi E."/>
            <person name="Ueno K."/>
            <person name="Yamada L."/>
            <person name="Matsumoto J."/>
            <person name="Wasserscheid J."/>
            <person name="Dewar K."/>
            <person name="Wiley G.B."/>
            <person name="Macmil S.L."/>
            <person name="Roe B.A."/>
            <person name="Zeller R.W."/>
            <person name="Hastings K.E."/>
            <person name="Lemaire P."/>
            <person name="Lindquist E."/>
            <person name="Endo T."/>
            <person name="Hotta K."/>
            <person name="Inaba K."/>
        </authorList>
    </citation>
    <scope>NUCLEOTIDE SEQUENCE [LARGE SCALE GENOMIC DNA]</scope>
    <source>
        <strain evidence="1">wild type</strain>
    </source>
</reference>
<accession>F7A5B4</accession>